<dbReference type="EMBL" id="BDGG01000014">
    <property type="protein sequence ID" value="GAV07181.1"/>
    <property type="molecule type" value="Genomic_DNA"/>
</dbReference>
<reference evidence="9 10" key="1">
    <citation type="journal article" date="2016" name="Nat. Commun.">
        <title>Extremotolerant tardigrade genome and improved radiotolerance of human cultured cells by tardigrade-unique protein.</title>
        <authorList>
            <person name="Hashimoto T."/>
            <person name="Horikawa D.D."/>
            <person name="Saito Y."/>
            <person name="Kuwahara H."/>
            <person name="Kozuka-Hata H."/>
            <person name="Shin-I T."/>
            <person name="Minakuchi Y."/>
            <person name="Ohishi K."/>
            <person name="Motoyama A."/>
            <person name="Aizu T."/>
            <person name="Enomoto A."/>
            <person name="Kondo K."/>
            <person name="Tanaka S."/>
            <person name="Hara Y."/>
            <person name="Koshikawa S."/>
            <person name="Sagara H."/>
            <person name="Miura T."/>
            <person name="Yokobori S."/>
            <person name="Miyagawa K."/>
            <person name="Suzuki Y."/>
            <person name="Kubo T."/>
            <person name="Oyama M."/>
            <person name="Kohara Y."/>
            <person name="Fujiyama A."/>
            <person name="Arakawa K."/>
            <person name="Katayama T."/>
            <person name="Toyoda A."/>
            <person name="Kunieda T."/>
        </authorList>
    </citation>
    <scope>NUCLEOTIDE SEQUENCE [LARGE SCALE GENOMIC DNA]</scope>
    <source>
        <strain evidence="9 10">YOKOZUNA-1</strain>
    </source>
</reference>
<feature type="region of interest" description="Disordered" evidence="7">
    <location>
        <begin position="460"/>
        <end position="572"/>
    </location>
</feature>
<dbReference type="GO" id="GO:0030182">
    <property type="term" value="P:neuron differentiation"/>
    <property type="evidence" value="ECO:0007669"/>
    <property type="project" value="TreeGrafter"/>
</dbReference>
<dbReference type="PANTHER" id="PTHR11211:SF40">
    <property type="entry name" value="MIRROR, ISOFORM C"/>
    <property type="match status" value="1"/>
</dbReference>
<dbReference type="GO" id="GO:0048468">
    <property type="term" value="P:cell development"/>
    <property type="evidence" value="ECO:0007669"/>
    <property type="project" value="TreeGrafter"/>
</dbReference>
<feature type="region of interest" description="Disordered" evidence="7">
    <location>
        <begin position="84"/>
        <end position="119"/>
    </location>
</feature>
<feature type="compositionally biased region" description="Low complexity" evidence="7">
    <location>
        <begin position="106"/>
        <end position="116"/>
    </location>
</feature>
<evidence type="ECO:0000256" key="6">
    <source>
        <dbReference type="PROSITE-ProRule" id="PRU00108"/>
    </source>
</evidence>
<dbReference type="PROSITE" id="PS00027">
    <property type="entry name" value="HOMEOBOX_1"/>
    <property type="match status" value="1"/>
</dbReference>
<comment type="caution">
    <text evidence="9">The sequence shown here is derived from an EMBL/GenBank/DDBJ whole genome shotgun (WGS) entry which is preliminary data.</text>
</comment>
<feature type="domain" description="Homeobox" evidence="8">
    <location>
        <begin position="196"/>
        <end position="259"/>
    </location>
</feature>
<feature type="compositionally biased region" description="Polar residues" evidence="7">
    <location>
        <begin position="552"/>
        <end position="572"/>
    </location>
</feature>
<dbReference type="SMART" id="SM00548">
    <property type="entry name" value="IRO"/>
    <property type="match status" value="1"/>
</dbReference>
<evidence type="ECO:0000256" key="7">
    <source>
        <dbReference type="SAM" id="MobiDB-lite"/>
    </source>
</evidence>
<sequence length="572" mass="60694">MSSGFSQFSSFPYSSVLGPSPMMGSNCLQPGVHAASCDPVHARNIIVDPQSGQSICSCQYERFMAAYRQYMFAGPLSGIDPAVFGNGNPPSSGSSASLHGDRDGGLHSSLSTSSTHPALIRDPSNLYGDVKTEMPMESSVASWRAAMGMTLGMGGLPSAHGGNMAGCYAPYDPSMAGAPLPYPPNPYCSNNYGMDPNGMNRRKNATRETTSQLKHWLYEHRKNPYPTKAEKIMLAILTKMTLTQVSTWFANARRRLKKENKMTWSPRNRGCEDDDKSESDGLNAGDDQDIDLDKDDFSDAGSLKASPAPPPAASDLVPDGNVGGRVLTGNGADKDVENSTKTAAHATSQKPRIWSLADVAMDKPSGNPTIAPSPAMPSPEAMLAFKSHMITSSASFPRPMSMEQQLPRAPFHPSFNGPFGSLGQMHGQLPVAPNSSSNPVFVPNPNSAFSAPLHNLSSAHAVSSSTTGKMKTPHSHRVSTAPYESPSQVKLQGSRPLSTDMPKSSPLSRLNSPTNSKDSRTSPESNKAPDSNSTQSTTTGSHSDDSGRKLSNAGSRATAPSTSEQISTPDDL</sequence>
<feature type="compositionally biased region" description="Low complexity" evidence="7">
    <location>
        <begin position="530"/>
        <end position="541"/>
    </location>
</feature>
<evidence type="ECO:0000256" key="4">
    <source>
        <dbReference type="ARBA" id="ARBA00023155"/>
    </source>
</evidence>
<comment type="similarity">
    <text evidence="2">Belongs to the TALE/IRO homeobox family.</text>
</comment>
<dbReference type="InterPro" id="IPR003893">
    <property type="entry name" value="Iroquois_homeo"/>
</dbReference>
<keyword evidence="4 6" id="KW-0371">Homeobox</keyword>
<organism evidence="9 10">
    <name type="scientific">Ramazzottius varieornatus</name>
    <name type="common">Water bear</name>
    <name type="synonym">Tardigrade</name>
    <dbReference type="NCBI Taxonomy" id="947166"/>
    <lineage>
        <taxon>Eukaryota</taxon>
        <taxon>Metazoa</taxon>
        <taxon>Ecdysozoa</taxon>
        <taxon>Tardigrada</taxon>
        <taxon>Eutardigrada</taxon>
        <taxon>Parachela</taxon>
        <taxon>Hypsibioidea</taxon>
        <taxon>Ramazzottiidae</taxon>
        <taxon>Ramazzottius</taxon>
    </lineage>
</organism>
<dbReference type="Gene3D" id="1.10.10.60">
    <property type="entry name" value="Homeodomain-like"/>
    <property type="match status" value="1"/>
</dbReference>
<dbReference type="OrthoDB" id="5399138at2759"/>
<feature type="DNA-binding region" description="Homeobox" evidence="6">
    <location>
        <begin position="198"/>
        <end position="260"/>
    </location>
</feature>
<evidence type="ECO:0000256" key="5">
    <source>
        <dbReference type="ARBA" id="ARBA00023242"/>
    </source>
</evidence>
<dbReference type="InterPro" id="IPR001356">
    <property type="entry name" value="HD"/>
</dbReference>
<dbReference type="InterPro" id="IPR017970">
    <property type="entry name" value="Homeobox_CS"/>
</dbReference>
<dbReference type="SMART" id="SM00389">
    <property type="entry name" value="HOX"/>
    <property type="match status" value="1"/>
</dbReference>
<evidence type="ECO:0000256" key="2">
    <source>
        <dbReference type="ARBA" id="ARBA00008446"/>
    </source>
</evidence>
<dbReference type="GO" id="GO:0005634">
    <property type="term" value="C:nucleus"/>
    <property type="evidence" value="ECO:0007669"/>
    <property type="project" value="UniProtKB-SubCell"/>
</dbReference>
<gene>
    <name evidence="9" type="primary">RvY_17054-1</name>
    <name evidence="9" type="synonym">RvY_17054.1</name>
    <name evidence="9" type="ORF">RvY_17054</name>
</gene>
<evidence type="ECO:0000313" key="10">
    <source>
        <dbReference type="Proteomes" id="UP000186922"/>
    </source>
</evidence>
<dbReference type="GO" id="GO:0000978">
    <property type="term" value="F:RNA polymerase II cis-regulatory region sequence-specific DNA binding"/>
    <property type="evidence" value="ECO:0007669"/>
    <property type="project" value="TreeGrafter"/>
</dbReference>
<dbReference type="Pfam" id="PF05920">
    <property type="entry name" value="Homeobox_KN"/>
    <property type="match status" value="1"/>
</dbReference>
<name>A0A1D1W1A4_RAMVA</name>
<dbReference type="GO" id="GO:0000981">
    <property type="term" value="F:DNA-binding transcription factor activity, RNA polymerase II-specific"/>
    <property type="evidence" value="ECO:0007669"/>
    <property type="project" value="InterPro"/>
</dbReference>
<keyword evidence="3 6" id="KW-0238">DNA-binding</keyword>
<evidence type="ECO:0000256" key="3">
    <source>
        <dbReference type="ARBA" id="ARBA00023125"/>
    </source>
</evidence>
<feature type="region of interest" description="Disordered" evidence="7">
    <location>
        <begin position="260"/>
        <end position="351"/>
    </location>
</feature>
<accession>A0A1D1W1A4</accession>
<feature type="compositionally biased region" description="Polar residues" evidence="7">
    <location>
        <begin position="339"/>
        <end position="350"/>
    </location>
</feature>
<dbReference type="PROSITE" id="PS50071">
    <property type="entry name" value="HOMEOBOX_2"/>
    <property type="match status" value="1"/>
</dbReference>
<dbReference type="SUPFAM" id="SSF46689">
    <property type="entry name" value="Homeodomain-like"/>
    <property type="match status" value="1"/>
</dbReference>
<keyword evidence="5 6" id="KW-0539">Nucleus</keyword>
<protein>
    <recommendedName>
        <fullName evidence="8">Homeobox domain-containing protein</fullName>
    </recommendedName>
</protein>
<dbReference type="Proteomes" id="UP000186922">
    <property type="component" value="Unassembled WGS sequence"/>
</dbReference>
<keyword evidence="10" id="KW-1185">Reference proteome</keyword>
<feature type="compositionally biased region" description="Polar residues" evidence="7">
    <location>
        <begin position="460"/>
        <end position="469"/>
    </location>
</feature>
<evidence type="ECO:0000259" key="8">
    <source>
        <dbReference type="PROSITE" id="PS50071"/>
    </source>
</evidence>
<feature type="compositionally biased region" description="Polar residues" evidence="7">
    <location>
        <begin position="485"/>
        <end position="529"/>
    </location>
</feature>
<dbReference type="PANTHER" id="PTHR11211">
    <property type="entry name" value="IROQUOIS-CLASS HOMEODOMAIN PROTEIN IRX"/>
    <property type="match status" value="1"/>
</dbReference>
<dbReference type="AlphaFoldDB" id="A0A1D1W1A4"/>
<dbReference type="InterPro" id="IPR008422">
    <property type="entry name" value="KN_HD"/>
</dbReference>
<evidence type="ECO:0000256" key="1">
    <source>
        <dbReference type="ARBA" id="ARBA00004123"/>
    </source>
</evidence>
<dbReference type="CDD" id="cd00086">
    <property type="entry name" value="homeodomain"/>
    <property type="match status" value="1"/>
</dbReference>
<proteinExistence type="inferred from homology"/>
<feature type="compositionally biased region" description="Acidic residues" evidence="7">
    <location>
        <begin position="286"/>
        <end position="298"/>
    </location>
</feature>
<comment type="subcellular location">
    <subcellularLocation>
        <location evidence="1 6">Nucleus</location>
    </subcellularLocation>
</comment>
<dbReference type="STRING" id="947166.A0A1D1W1A4"/>
<evidence type="ECO:0000313" key="9">
    <source>
        <dbReference type="EMBL" id="GAV07181.1"/>
    </source>
</evidence>
<dbReference type="InterPro" id="IPR009057">
    <property type="entry name" value="Homeodomain-like_sf"/>
</dbReference>
<feature type="compositionally biased region" description="Low complexity" evidence="7">
    <location>
        <begin position="85"/>
        <end position="95"/>
    </location>
</feature>
<dbReference type="FunFam" id="1.10.10.60:FF:000003">
    <property type="entry name" value="Iroquois-class homeobox protein IRX"/>
    <property type="match status" value="1"/>
</dbReference>